<keyword evidence="2" id="KW-1185">Reference proteome</keyword>
<protein>
    <submittedName>
        <fullName evidence="1">Uncharacterized protein</fullName>
    </submittedName>
</protein>
<accession>A0ACD2ZXJ2</accession>
<evidence type="ECO:0000313" key="2">
    <source>
        <dbReference type="Proteomes" id="UP000308600"/>
    </source>
</evidence>
<gene>
    <name evidence="1" type="ORF">BDN72DRAFT_907365</name>
</gene>
<dbReference type="Proteomes" id="UP000308600">
    <property type="component" value="Unassembled WGS sequence"/>
</dbReference>
<evidence type="ECO:0000313" key="1">
    <source>
        <dbReference type="EMBL" id="TFK57875.1"/>
    </source>
</evidence>
<name>A0ACD2ZXJ2_9AGAR</name>
<sequence length="324" mass="36340">MENQFPPPQLPPGHLGAQGYPQYPHAPLYYPPPYPYMPPPFPYGPGYQNTPPTPMPMVAQAGPGSGGTRVRSTGSTAPSREHPNPKTGDDEFGFQVEVIDNRIKEEFTGTTDMAFDDFKRLVRESIANSPDEIQLVCKVLGERPVRVNNEEIFKNILGVIRQKAKNPRRKIAVTLEVKNGAPRAKPAPKKKRSREDDIPPPTPTELIPQVRAFKQLDQATRCEKHRGHCHVDKDINNVEVHRRLDHALMNKWAAQMARGKVGWRRPPTYLDEFQGEWGHCVDLDKDSVVTTEATPLPGPFVPFPSLDISKLIWGTSPLAKISSW</sequence>
<proteinExistence type="predicted"/>
<reference evidence="1 2" key="1">
    <citation type="journal article" date="2019" name="Nat. Ecol. Evol.">
        <title>Megaphylogeny resolves global patterns of mushroom evolution.</title>
        <authorList>
            <person name="Varga T."/>
            <person name="Krizsan K."/>
            <person name="Foldi C."/>
            <person name="Dima B."/>
            <person name="Sanchez-Garcia M."/>
            <person name="Sanchez-Ramirez S."/>
            <person name="Szollosi G.J."/>
            <person name="Szarkandi J.G."/>
            <person name="Papp V."/>
            <person name="Albert L."/>
            <person name="Andreopoulos W."/>
            <person name="Angelini C."/>
            <person name="Antonin V."/>
            <person name="Barry K.W."/>
            <person name="Bougher N.L."/>
            <person name="Buchanan P."/>
            <person name="Buyck B."/>
            <person name="Bense V."/>
            <person name="Catcheside P."/>
            <person name="Chovatia M."/>
            <person name="Cooper J."/>
            <person name="Damon W."/>
            <person name="Desjardin D."/>
            <person name="Finy P."/>
            <person name="Geml J."/>
            <person name="Haridas S."/>
            <person name="Hughes K."/>
            <person name="Justo A."/>
            <person name="Karasinski D."/>
            <person name="Kautmanova I."/>
            <person name="Kiss B."/>
            <person name="Kocsube S."/>
            <person name="Kotiranta H."/>
            <person name="LaButti K.M."/>
            <person name="Lechner B.E."/>
            <person name="Liimatainen K."/>
            <person name="Lipzen A."/>
            <person name="Lukacs Z."/>
            <person name="Mihaltcheva S."/>
            <person name="Morgado L.N."/>
            <person name="Niskanen T."/>
            <person name="Noordeloos M.E."/>
            <person name="Ohm R.A."/>
            <person name="Ortiz-Santana B."/>
            <person name="Ovrebo C."/>
            <person name="Racz N."/>
            <person name="Riley R."/>
            <person name="Savchenko A."/>
            <person name="Shiryaev A."/>
            <person name="Soop K."/>
            <person name="Spirin V."/>
            <person name="Szebenyi C."/>
            <person name="Tomsovsky M."/>
            <person name="Tulloss R.E."/>
            <person name="Uehling J."/>
            <person name="Grigoriev I.V."/>
            <person name="Vagvolgyi C."/>
            <person name="Papp T."/>
            <person name="Martin F.M."/>
            <person name="Miettinen O."/>
            <person name="Hibbett D.S."/>
            <person name="Nagy L.G."/>
        </authorList>
    </citation>
    <scope>NUCLEOTIDE SEQUENCE [LARGE SCALE GENOMIC DNA]</scope>
    <source>
        <strain evidence="1 2">NL-1719</strain>
    </source>
</reference>
<organism evidence="1 2">
    <name type="scientific">Pluteus cervinus</name>
    <dbReference type="NCBI Taxonomy" id="181527"/>
    <lineage>
        <taxon>Eukaryota</taxon>
        <taxon>Fungi</taxon>
        <taxon>Dikarya</taxon>
        <taxon>Basidiomycota</taxon>
        <taxon>Agaricomycotina</taxon>
        <taxon>Agaricomycetes</taxon>
        <taxon>Agaricomycetidae</taxon>
        <taxon>Agaricales</taxon>
        <taxon>Pluteineae</taxon>
        <taxon>Pluteaceae</taxon>
        <taxon>Pluteus</taxon>
    </lineage>
</organism>
<dbReference type="EMBL" id="ML209923">
    <property type="protein sequence ID" value="TFK57875.1"/>
    <property type="molecule type" value="Genomic_DNA"/>
</dbReference>